<reference evidence="1" key="1">
    <citation type="submission" date="2024-06" db="EMBL/GenBank/DDBJ databases">
        <title>Intestivirid acquisition increases across infancy in a wild primate population.</title>
        <authorList>
            <person name="Schneider-Creas I.A."/>
            <person name="Moya I.L."/>
            <person name="Chiou K.L."/>
            <person name="Baniel A."/>
            <person name="Azanaw Haile A."/>
            <person name="Kebede F."/>
            <person name="Abebe B."/>
            <person name="Snyder-Mackler N."/>
            <person name="Varsani A."/>
        </authorList>
    </citation>
    <scope>NUCLEOTIDE SEQUENCE</scope>
    <source>
        <strain evidence="1">Int_RNL_2018_0288_CRY</strain>
    </source>
</reference>
<dbReference type="EMBL" id="PP965500">
    <property type="protein sequence ID" value="XCO00592.1"/>
    <property type="molecule type" value="Genomic_DNA"/>
</dbReference>
<name>A0AAU8MHU7_9CAUD</name>
<proteinExistence type="predicted"/>
<sequence>MYDKDIKDVVINDLVLKTMNVAKAFVVLTDQGFVINKTKKIRQQWSSILIHAFENIDVFTPQQQTEIENLYNKIQTI</sequence>
<evidence type="ECO:0000313" key="1">
    <source>
        <dbReference type="EMBL" id="XCO00592.1"/>
    </source>
</evidence>
<accession>A0AAU8MHU7</accession>
<organism evidence="1">
    <name type="scientific">Geladintestivirus 2</name>
    <dbReference type="NCBI Taxonomy" id="3233134"/>
    <lineage>
        <taxon>Viruses</taxon>
        <taxon>Duplodnaviria</taxon>
        <taxon>Heunggongvirae</taxon>
        <taxon>Uroviricota</taxon>
        <taxon>Caudoviricetes</taxon>
        <taxon>Crassvirales</taxon>
    </lineage>
</organism>
<protein>
    <submittedName>
        <fullName evidence="1">Uncharacterized protein</fullName>
    </submittedName>
</protein>